<name>A0ABU3VPP8_9EURY</name>
<feature type="region of interest" description="Disordered" evidence="2">
    <location>
        <begin position="1027"/>
        <end position="1132"/>
    </location>
</feature>
<keyword evidence="3" id="KW-0472">Membrane</keyword>
<dbReference type="InterPro" id="IPR013378">
    <property type="entry name" value="InlB-like_B-rpt"/>
</dbReference>
<feature type="compositionally biased region" description="Gly residues" evidence="2">
    <location>
        <begin position="1039"/>
        <end position="1050"/>
    </location>
</feature>
<gene>
    <name evidence="4" type="ORF">MmiAt1_08370</name>
</gene>
<comment type="caution">
    <text evidence="4">The sequence shown here is derived from an EMBL/GenBank/DDBJ whole genome shotgun (WGS) entry which is preliminary data.</text>
</comment>
<reference evidence="4 5" key="1">
    <citation type="submission" date="2023-06" db="EMBL/GenBank/DDBJ databases">
        <title>Genome sequence of Methanimicrococcus sp. At1.</title>
        <authorList>
            <person name="Protasov E."/>
            <person name="Platt K."/>
            <person name="Poehlein A."/>
            <person name="Daniel R."/>
            <person name="Brune A."/>
        </authorList>
    </citation>
    <scope>NUCLEOTIDE SEQUENCE [LARGE SCALE GENOMIC DNA]</scope>
    <source>
        <strain evidence="4 5">At1</strain>
    </source>
</reference>
<evidence type="ECO:0000313" key="5">
    <source>
        <dbReference type="Proteomes" id="UP001272052"/>
    </source>
</evidence>
<keyword evidence="3" id="KW-1133">Transmembrane helix</keyword>
<dbReference type="RefSeq" id="WP_318785692.1">
    <property type="nucleotide sequence ID" value="NZ_JAWDKC010000015.1"/>
</dbReference>
<dbReference type="Proteomes" id="UP001272052">
    <property type="component" value="Unassembled WGS sequence"/>
</dbReference>
<dbReference type="InterPro" id="IPR042229">
    <property type="entry name" value="Listeria/Bacterioides_rpt_sf"/>
</dbReference>
<feature type="compositionally biased region" description="Low complexity" evidence="2">
    <location>
        <begin position="1073"/>
        <end position="1132"/>
    </location>
</feature>
<dbReference type="PROSITE" id="PS51257">
    <property type="entry name" value="PROKAR_LIPOPROTEIN"/>
    <property type="match status" value="1"/>
</dbReference>
<keyword evidence="5" id="KW-1185">Reference proteome</keyword>
<accession>A0ABU3VPP8</accession>
<evidence type="ECO:0000256" key="1">
    <source>
        <dbReference type="ARBA" id="ARBA00004196"/>
    </source>
</evidence>
<dbReference type="EMBL" id="JAWDKC010000015">
    <property type="protein sequence ID" value="MDV0445269.1"/>
    <property type="molecule type" value="Genomic_DNA"/>
</dbReference>
<comment type="subcellular location">
    <subcellularLocation>
        <location evidence="1">Cell envelope</location>
    </subcellularLocation>
</comment>
<keyword evidence="3" id="KW-0812">Transmembrane</keyword>
<protein>
    <submittedName>
        <fullName evidence="4">Uncharacterized protein</fullName>
    </submittedName>
</protein>
<evidence type="ECO:0000256" key="3">
    <source>
        <dbReference type="SAM" id="Phobius"/>
    </source>
</evidence>
<feature type="transmembrane region" description="Helical" evidence="3">
    <location>
        <begin position="1159"/>
        <end position="1179"/>
    </location>
</feature>
<evidence type="ECO:0000256" key="2">
    <source>
        <dbReference type="SAM" id="MobiDB-lite"/>
    </source>
</evidence>
<proteinExistence type="predicted"/>
<evidence type="ECO:0000313" key="4">
    <source>
        <dbReference type="EMBL" id="MDV0445269.1"/>
    </source>
</evidence>
<organism evidence="4 5">
    <name type="scientific">Methanimicrococcus hacksteinii</name>
    <dbReference type="NCBI Taxonomy" id="3028293"/>
    <lineage>
        <taxon>Archaea</taxon>
        <taxon>Methanobacteriati</taxon>
        <taxon>Methanobacteriota</taxon>
        <taxon>Stenosarchaea group</taxon>
        <taxon>Methanomicrobia</taxon>
        <taxon>Methanosarcinales</taxon>
        <taxon>Methanosarcinaceae</taxon>
        <taxon>Methanimicrococcus</taxon>
    </lineage>
</organism>
<sequence>MKLTNRLLIMLTLTCMLGLASCGVAAAADVTLEGEYYYTLIYNYVPYPGTSTTDIMRSSDGDIWNDYKTVSGSPTLIGDGTPINGLIIKDTASITVSLKNLNIVQPTGSSLSGAVTFDNSTSVTFYIYETVSIRGANGIGTEGFQSAGKAGIDVSNTSSITQFTIYSMSEPANLFVYGGNASNDLGSLSGAGAGIGGPGGYPGSAESVNAPDINCNMDFYMNSTSFSIYAIGGTGTGTIPGSSNARDIGGGSGAGDEIKAGDGGSVNAIIKVCNSPGILYATVNGIGGGHGGSSSDAGAGGNGGFMKELAMYTYLDNPTIYAAGTFPVIGGGNGGAPDGGGGNSGDIAANLNLHIPGTDSIGGGYGYGTGSGGTSGSKPNTIVNTVSESILFDANGGTFSGSSSSQHAVFNPASKDYDNIIAQLPTLTADELVFKGWYSNSVCNDEDLVSSGDTLSIGRTYYAGWIGPATITLNLNNGALTDDSYELEITIPADKVGDKAYIDALLADDDAISYDSWSFGGWWSTTNTTGLIDEGTTSEDIPWDTRVLSEDPLADETFYALWYKDFKLNANGGMYDGVDTNTDITVRYQPAMGGTILAFFESEVSSRLTYPVETTEWTRSENVWGMAPGIINNAWSSDSLTKSKTPVDLYAKWEGVITLDTNGGDFAPGNSNTVKIQPATPNTEVSNMVNNKKPDLEGMNPLGWYTEMDSAGIVSGNAVNEEFNFYPMTLYAGYFKKISVVIPGGSSNSLWVQYYHTEADIEGLLIAADIIDGSLAVDPWELGWYTTSTDGIVDLDSKIEGSLSSIVLNGGTIYAGLVQDINLGKFGDSEEDFIITIQSGQDLDDISDLIKEMLEGENAPVLDDWTPVLYVEKDGADDIPLFDEDGEISDGIVIDDLENLYIVWTGEITLDANGGTFADEDFDGVAGIIRDETTLGELPVPEYEGWDFAGWFGETDENGVVDLDSKLNDDLTFSDNKDELYAGWTKTVSLELNDTDGNPIDIPDIIIQPGEDLDEVVEKIIDDLGDDVSVSDPTKPGHTFGGWELGGDNGGELVPIWIKNPNGGSSGGGTGGATITNNGTSTTTGTNDGNGSEAADFSGDNDGSGSDSNASGSNDGNSSGSSSGNGSGSANVINGSNSGSNGIFGFGSDSNSGSGNTTMYIILAFAIIVIIVIGGVYYFKVMKK</sequence>
<dbReference type="Pfam" id="PF09479">
    <property type="entry name" value="Flg_new"/>
    <property type="match status" value="2"/>
</dbReference>
<dbReference type="Gene3D" id="2.60.40.4270">
    <property type="entry name" value="Listeria-Bacteroides repeat domain"/>
    <property type="match status" value="1"/>
</dbReference>